<evidence type="ECO:0000256" key="6">
    <source>
        <dbReference type="ARBA" id="ARBA00022833"/>
    </source>
</evidence>
<dbReference type="OrthoDB" id="6278496at2"/>
<keyword evidence="2" id="KW-0645">Protease</keyword>
<feature type="domain" description="Peptidase M43 pregnancy-associated plasma-A" evidence="9">
    <location>
        <begin position="191"/>
        <end position="336"/>
    </location>
</feature>
<dbReference type="EMBL" id="PYGF01000001">
    <property type="protein sequence ID" value="PSL07290.1"/>
    <property type="molecule type" value="Genomic_DNA"/>
</dbReference>
<keyword evidence="3" id="KW-0479">Metal-binding</keyword>
<evidence type="ECO:0000256" key="5">
    <source>
        <dbReference type="ARBA" id="ARBA00022801"/>
    </source>
</evidence>
<dbReference type="InterPro" id="IPR024079">
    <property type="entry name" value="MetalloPept_cat_dom_sf"/>
</dbReference>
<comment type="caution">
    <text evidence="11">The sequence shown here is derived from an EMBL/GenBank/DDBJ whole genome shotgun (WGS) entry which is preliminary data.</text>
</comment>
<reference evidence="11 12" key="1">
    <citation type="submission" date="2018-03" db="EMBL/GenBank/DDBJ databases">
        <title>Genomic Encyclopedia of Archaeal and Bacterial Type Strains, Phase II (KMG-II): from individual species to whole genera.</title>
        <authorList>
            <person name="Goeker M."/>
        </authorList>
    </citation>
    <scope>NUCLEOTIDE SEQUENCE [LARGE SCALE GENOMIC DNA]</scope>
    <source>
        <strain evidence="11 12">DSM 28057</strain>
    </source>
</reference>
<dbReference type="CDD" id="cd04275">
    <property type="entry name" value="ZnMc_pappalysin_like"/>
    <property type="match status" value="1"/>
</dbReference>
<dbReference type="RefSeq" id="WP_106565395.1">
    <property type="nucleotide sequence ID" value="NZ_JAUVYL010000039.1"/>
</dbReference>
<feature type="domain" description="Secretion system C-terminal sorting" evidence="10">
    <location>
        <begin position="940"/>
        <end position="1014"/>
    </location>
</feature>
<protein>
    <submittedName>
        <fullName evidence="11">Putative secreted protein (Por secretion system target)</fullName>
    </submittedName>
</protein>
<dbReference type="PANTHER" id="PTHR47466:SF1">
    <property type="entry name" value="METALLOPROTEASE MEP1 (AFU_ORTHOLOGUE AFUA_1G07730)-RELATED"/>
    <property type="match status" value="1"/>
</dbReference>
<evidence type="ECO:0000256" key="4">
    <source>
        <dbReference type="ARBA" id="ARBA00022729"/>
    </source>
</evidence>
<dbReference type="Proteomes" id="UP000240708">
    <property type="component" value="Unassembled WGS sequence"/>
</dbReference>
<evidence type="ECO:0000256" key="1">
    <source>
        <dbReference type="ARBA" id="ARBA00008721"/>
    </source>
</evidence>
<dbReference type="Gene3D" id="3.40.390.10">
    <property type="entry name" value="Collagenase (Catalytic Domain)"/>
    <property type="match status" value="1"/>
</dbReference>
<evidence type="ECO:0000256" key="3">
    <source>
        <dbReference type="ARBA" id="ARBA00022723"/>
    </source>
</evidence>
<gene>
    <name evidence="11" type="ORF">CLV48_101220</name>
</gene>
<dbReference type="GO" id="GO:0006508">
    <property type="term" value="P:proteolysis"/>
    <property type="evidence" value="ECO:0007669"/>
    <property type="project" value="UniProtKB-KW"/>
</dbReference>
<evidence type="ECO:0000256" key="7">
    <source>
        <dbReference type="ARBA" id="ARBA00023049"/>
    </source>
</evidence>
<dbReference type="GO" id="GO:0008237">
    <property type="term" value="F:metallopeptidase activity"/>
    <property type="evidence" value="ECO:0007669"/>
    <property type="project" value="UniProtKB-KW"/>
</dbReference>
<dbReference type="AlphaFoldDB" id="A0A2P8ECU5"/>
<organism evidence="11 12">
    <name type="scientific">Cecembia rubra</name>
    <dbReference type="NCBI Taxonomy" id="1485585"/>
    <lineage>
        <taxon>Bacteria</taxon>
        <taxon>Pseudomonadati</taxon>
        <taxon>Bacteroidota</taxon>
        <taxon>Cytophagia</taxon>
        <taxon>Cytophagales</taxon>
        <taxon>Cyclobacteriaceae</taxon>
        <taxon>Cecembia</taxon>
    </lineage>
</organism>
<dbReference type="NCBIfam" id="TIGR04183">
    <property type="entry name" value="Por_Secre_tail"/>
    <property type="match status" value="1"/>
</dbReference>
<evidence type="ECO:0000313" key="12">
    <source>
        <dbReference type="Proteomes" id="UP000240708"/>
    </source>
</evidence>
<evidence type="ECO:0000256" key="8">
    <source>
        <dbReference type="ARBA" id="ARBA00023157"/>
    </source>
</evidence>
<keyword evidence="4" id="KW-0732">Signal</keyword>
<dbReference type="InterPro" id="IPR026444">
    <property type="entry name" value="Secre_tail"/>
</dbReference>
<dbReference type="Pfam" id="PF18962">
    <property type="entry name" value="Por_Secre_tail"/>
    <property type="match status" value="1"/>
</dbReference>
<dbReference type="SUPFAM" id="SSF55486">
    <property type="entry name" value="Metalloproteases ('zincins'), catalytic domain"/>
    <property type="match status" value="1"/>
</dbReference>
<evidence type="ECO:0000256" key="2">
    <source>
        <dbReference type="ARBA" id="ARBA00022670"/>
    </source>
</evidence>
<evidence type="ECO:0000259" key="9">
    <source>
        <dbReference type="Pfam" id="PF05572"/>
    </source>
</evidence>
<dbReference type="Pfam" id="PF05572">
    <property type="entry name" value="Peptidase_M43"/>
    <property type="match status" value="1"/>
</dbReference>
<dbReference type="PANTHER" id="PTHR47466">
    <property type="match status" value="1"/>
</dbReference>
<keyword evidence="12" id="KW-1185">Reference proteome</keyword>
<dbReference type="GO" id="GO:0046872">
    <property type="term" value="F:metal ion binding"/>
    <property type="evidence" value="ECO:0007669"/>
    <property type="project" value="UniProtKB-KW"/>
</dbReference>
<evidence type="ECO:0000313" key="11">
    <source>
        <dbReference type="EMBL" id="PSL07290.1"/>
    </source>
</evidence>
<proteinExistence type="inferred from homology"/>
<accession>A0A2P8ECU5</accession>
<keyword evidence="7" id="KW-0482">Metalloprotease</keyword>
<evidence type="ECO:0000259" key="10">
    <source>
        <dbReference type="Pfam" id="PF18962"/>
    </source>
</evidence>
<comment type="similarity">
    <text evidence="1">Belongs to the peptidase M43B family.</text>
</comment>
<sequence length="1016" mass="113610">MRNFTFQKRVCFLIPLLFFLSVSHIFSQNFFGKTFQHIHDEKCAATHLEQMQEEQLGIYGSKEYFESWMQGKVKELRSKPAAQFRTEESVKVIPVVVHVIHTGTAIGVGVNIPLSQIQSQIRTLNEDFRRTNPDINQTPAEFQSVAADTQIEFVLAKQDPRGLPTDGINRVQGPKNTYDPNDASLLGQIALWPPEEYLNIWVVPLVSPFIGYASFPVSNLPGLNFPASSRETDGVTVDYRYFGQGGSAVAGSRGRTLTHEVGHFLGLRHIWGDGDCNVDDFVNDTPNQDGPNNICRSTPRVTCGSRDMVENYMDYTTDICMNLFTIGQTERMQIVLENSPRRASLVNNRATREPILVANDLGIERLINPQNFICDVQTVPEVQVFNAGNNRISSAAIEIRNNGALLQRLNLTLDLGTGDTQIVRFNPITLNNTNNNFVVNIVEVNQTADGNPTNNTVSSNPVLQAQITLPYSFRMDSFGNEWVVDNPDNSLTWEKVALNISGTSQEVIRIQHYEYDASGQLDFLISPQINLSAFPNAQLSFKMAYAPYNIQGFGDFLYVAISTDCGNTFEIVNAPYSKDRVFLQTSEPTLNEFIPSREDQFRREIVNLSKFAEFGSVRLAFISRNGFGNNIYLKDIEIFPQETFRYDLKLTELIKPTPISTGNHDQESIMLVNTGNLAISGFVFRRSSNNAPQQSFLARGQNLLPGDSTLINLPRSSSSNGSNRLTYRLEFPNFDQNPRPDINLDRYFIINQELIRSPWRQNFNNTFSLSPWVSINPQTNGTSWELSPLQTGVSQNVVRLITGTENNTYWLGSPMFDLTSSSQAALFFDRAAGGTISPGTTLRVLASSDGGLTYQQVFSKSGSDLITVPNGQVNPNNPSEYQRDYVNLTAFAGRNRAMVRVAFVLEGANENIDPVYLNNVELFLSANPEPVDPGLGNTRIYPNPANGLFNIVFNLPRFETVNIQIISATGALVHDVDYPNTLNQTYTFSAENFSKGLFVVRITSQSITETRKLILY</sequence>
<keyword evidence="8" id="KW-1015">Disulfide bond</keyword>
<dbReference type="InterPro" id="IPR008754">
    <property type="entry name" value="Peptidase_M43"/>
</dbReference>
<name>A0A2P8ECU5_9BACT</name>
<keyword evidence="5" id="KW-0378">Hydrolase</keyword>
<keyword evidence="6" id="KW-0862">Zinc</keyword>